<evidence type="ECO:0000259" key="11">
    <source>
        <dbReference type="PROSITE" id="PS50862"/>
    </source>
</evidence>
<keyword evidence="5" id="KW-0030">Aminoacyl-tRNA synthetase</keyword>
<accession>A0A8H3IYE4</accession>
<feature type="site" description="Important for serine binding" evidence="8">
    <location>
        <position position="450"/>
    </location>
</feature>
<feature type="binding site" evidence="8">
    <location>
        <position position="323"/>
    </location>
    <ligand>
        <name>L-serine</name>
        <dbReference type="ChEBI" id="CHEBI:33384"/>
    </ligand>
</feature>
<dbReference type="UniPathway" id="UPA00906">
    <property type="reaction ID" value="UER00895"/>
</dbReference>
<dbReference type="PIRSF" id="PIRSF001529">
    <property type="entry name" value="Ser-tRNA-synth_IIa"/>
    <property type="match status" value="1"/>
</dbReference>
<dbReference type="InterPro" id="IPR015866">
    <property type="entry name" value="Ser-tRNA-synth_1_N"/>
</dbReference>
<dbReference type="GO" id="GO:0006434">
    <property type="term" value="P:seryl-tRNA aminoacylation"/>
    <property type="evidence" value="ECO:0007669"/>
    <property type="project" value="InterPro"/>
</dbReference>
<dbReference type="NCBIfam" id="TIGR00414">
    <property type="entry name" value="serS"/>
    <property type="match status" value="1"/>
</dbReference>
<dbReference type="PANTHER" id="PTHR11778">
    <property type="entry name" value="SERYL-TRNA SYNTHETASE"/>
    <property type="match status" value="1"/>
</dbReference>
<evidence type="ECO:0000313" key="12">
    <source>
        <dbReference type="EMBL" id="CAF9932409.1"/>
    </source>
</evidence>
<reference evidence="12" key="1">
    <citation type="submission" date="2021-03" db="EMBL/GenBank/DDBJ databases">
        <authorList>
            <person name="Tagirdzhanova G."/>
        </authorList>
    </citation>
    <scope>NUCLEOTIDE SEQUENCE</scope>
</reference>
<dbReference type="OrthoDB" id="10264585at2759"/>
<evidence type="ECO:0000256" key="10">
    <source>
        <dbReference type="SAM" id="MobiDB-lite"/>
    </source>
</evidence>
<keyword evidence="3" id="KW-0547">Nucleotide-binding</keyword>
<name>A0A8H3IYE4_9LECA</name>
<feature type="binding site" evidence="9">
    <location>
        <begin position="323"/>
        <end position="325"/>
    </location>
    <ligand>
        <name>ATP</name>
        <dbReference type="ChEBI" id="CHEBI:30616"/>
    </ligand>
</feature>
<dbReference type="Proteomes" id="UP000664521">
    <property type="component" value="Unassembled WGS sequence"/>
</dbReference>
<dbReference type="SUPFAM" id="SSF55681">
    <property type="entry name" value="Class II aaRS and biotin synthetases"/>
    <property type="match status" value="1"/>
</dbReference>
<proteinExistence type="predicted"/>
<dbReference type="PRINTS" id="PR00981">
    <property type="entry name" value="TRNASYNTHSER"/>
</dbReference>
<evidence type="ECO:0000256" key="2">
    <source>
        <dbReference type="ARBA" id="ARBA00022598"/>
    </source>
</evidence>
<dbReference type="InterPro" id="IPR010978">
    <property type="entry name" value="tRNA-bd_arm"/>
</dbReference>
<evidence type="ECO:0000256" key="3">
    <source>
        <dbReference type="ARBA" id="ARBA00022741"/>
    </source>
</evidence>
<evidence type="ECO:0000256" key="7">
    <source>
        <dbReference type="ARBA" id="ARBA00034892"/>
    </source>
</evidence>
<organism evidence="12 13">
    <name type="scientific">Heterodermia speciosa</name>
    <dbReference type="NCBI Taxonomy" id="116794"/>
    <lineage>
        <taxon>Eukaryota</taxon>
        <taxon>Fungi</taxon>
        <taxon>Dikarya</taxon>
        <taxon>Ascomycota</taxon>
        <taxon>Pezizomycotina</taxon>
        <taxon>Lecanoromycetes</taxon>
        <taxon>OSLEUM clade</taxon>
        <taxon>Lecanoromycetidae</taxon>
        <taxon>Caliciales</taxon>
        <taxon>Physciaceae</taxon>
        <taxon>Heterodermia</taxon>
    </lineage>
</organism>
<evidence type="ECO:0000256" key="4">
    <source>
        <dbReference type="ARBA" id="ARBA00022840"/>
    </source>
</evidence>
<feature type="binding site" evidence="9">
    <location>
        <begin position="415"/>
        <end position="418"/>
    </location>
    <ligand>
        <name>ATP</name>
        <dbReference type="ChEBI" id="CHEBI:30616"/>
    </ligand>
</feature>
<evidence type="ECO:0000256" key="6">
    <source>
        <dbReference type="ARBA" id="ARBA00031113"/>
    </source>
</evidence>
<dbReference type="AlphaFoldDB" id="A0A8H3IYE4"/>
<comment type="caution">
    <text evidence="12">The sequence shown here is derived from an EMBL/GenBank/DDBJ whole genome shotgun (WGS) entry which is preliminary data.</text>
</comment>
<feature type="region of interest" description="Disordered" evidence="10">
    <location>
        <begin position="104"/>
        <end position="124"/>
    </location>
</feature>
<gene>
    <name evidence="12" type="primary">DIA4</name>
    <name evidence="12" type="ORF">HETSPECPRED_008352</name>
</gene>
<feature type="binding site" evidence="8">
    <location>
        <position position="448"/>
    </location>
    <ligand>
        <name>L-serine</name>
        <dbReference type="ChEBI" id="CHEBI:33384"/>
    </ligand>
</feature>
<evidence type="ECO:0000313" key="13">
    <source>
        <dbReference type="Proteomes" id="UP000664521"/>
    </source>
</evidence>
<dbReference type="EC" id="6.1.1.11" evidence="1"/>
<dbReference type="FunFam" id="3.30.930.10:FF:000069">
    <property type="entry name" value="Seryl-tRNA synthetase"/>
    <property type="match status" value="1"/>
</dbReference>
<dbReference type="SUPFAM" id="SSF46589">
    <property type="entry name" value="tRNA-binding arm"/>
    <property type="match status" value="1"/>
</dbReference>
<dbReference type="Gene3D" id="3.30.930.10">
    <property type="entry name" value="Bira Bifunctional Protein, Domain 2"/>
    <property type="match status" value="1"/>
</dbReference>
<protein>
    <recommendedName>
        <fullName evidence="1">serine--tRNA ligase</fullName>
        <ecNumber evidence="1">6.1.1.11</ecNumber>
    </recommendedName>
    <alternativeName>
        <fullName evidence="6">Seryl-tRNA synthetase</fullName>
    </alternativeName>
    <alternativeName>
        <fullName evidence="7">Seryl-tRNA(Ser) synthetase</fullName>
    </alternativeName>
</protein>
<dbReference type="InterPro" id="IPR045864">
    <property type="entry name" value="aa-tRNA-synth_II/BPL/LPL"/>
</dbReference>
<keyword evidence="4 9" id="KW-0067">ATP-binding</keyword>
<sequence>MVIGRPYNCLRRPNCNPCSLRFSSSYSNERLPSIAPKPNIDTKHIRQNPELYAKNAALRRYNSVEENPVKIVRLFDEWKELQAKAKSLRQRNKAIRTNLSLAKNLGGREGDGETQESKKRESLLHEARSLSQHVDEIERDEASLTKQIQSLALDLPNLTSPETPVSGEPQVVGFINESAPKPMSSEERDHVYLGTIYDLIDFTSAATATGWGWYYLKNEGALLELALVQFALQIASQHGFQIVSPPSLVYSHVGSACGYKPRDQSNVQQIYAISQDKGDKESGKPGLSLAGTAEIPFAAMKANTNFHETDLPLRIVGSSRCYRAEAGARGAESKGLYRVHEFTKVEMFGWTMNNDESVTLFDEMLAIQHEILSSLGLPCRILEMPASDLGASAYRKRDIEAYFPSRREKNEGWGEVTSTSMCTDYQTRRLSTKVRLNGGSLEYPATVNGTAMAVPRVLAAVLENGWDEGTKVIRIPECLRPWMGKSYIQRKP</sequence>
<feature type="binding site" evidence="9">
    <location>
        <begin position="339"/>
        <end position="342"/>
    </location>
    <ligand>
        <name>ATP</name>
        <dbReference type="ChEBI" id="CHEBI:30616"/>
    </ligand>
</feature>
<keyword evidence="2 12" id="KW-0436">Ligase</keyword>
<feature type="domain" description="Aminoacyl-transfer RNA synthetases class-II family profile" evidence="11">
    <location>
        <begin position="227"/>
        <end position="476"/>
    </location>
</feature>
<dbReference type="InterPro" id="IPR002317">
    <property type="entry name" value="Ser-tRNA-ligase_type_1"/>
</dbReference>
<dbReference type="PROSITE" id="PS50862">
    <property type="entry name" value="AA_TRNA_LIGASE_II"/>
    <property type="match status" value="1"/>
</dbReference>
<dbReference type="InterPro" id="IPR002314">
    <property type="entry name" value="aa-tRNA-synt_IIb"/>
</dbReference>
<evidence type="ECO:0000256" key="5">
    <source>
        <dbReference type="ARBA" id="ARBA00023146"/>
    </source>
</evidence>
<dbReference type="InterPro" id="IPR042103">
    <property type="entry name" value="SerRS_1_N_sf"/>
</dbReference>
<feature type="compositionally biased region" description="Basic and acidic residues" evidence="10">
    <location>
        <begin position="106"/>
        <end position="124"/>
    </location>
</feature>
<dbReference type="EMBL" id="CAJPDS010000063">
    <property type="protein sequence ID" value="CAF9932409.1"/>
    <property type="molecule type" value="Genomic_DNA"/>
</dbReference>
<dbReference type="Pfam" id="PF02403">
    <property type="entry name" value="Seryl_tRNA_N"/>
    <property type="match status" value="1"/>
</dbReference>
<dbReference type="GO" id="GO:0004828">
    <property type="term" value="F:serine-tRNA ligase activity"/>
    <property type="evidence" value="ECO:0007669"/>
    <property type="project" value="UniProtKB-EC"/>
</dbReference>
<feature type="binding site" evidence="8">
    <location>
        <position position="292"/>
    </location>
    <ligand>
        <name>L-serine</name>
        <dbReference type="ChEBI" id="CHEBI:33384"/>
    </ligand>
</feature>
<evidence type="ECO:0000256" key="1">
    <source>
        <dbReference type="ARBA" id="ARBA00012840"/>
    </source>
</evidence>
<dbReference type="GO" id="GO:0005524">
    <property type="term" value="F:ATP binding"/>
    <property type="evidence" value="ECO:0007669"/>
    <property type="project" value="UniProtKB-KW"/>
</dbReference>
<evidence type="ECO:0000256" key="8">
    <source>
        <dbReference type="PIRSR" id="PIRSR001529-1"/>
    </source>
</evidence>
<dbReference type="InterPro" id="IPR006195">
    <property type="entry name" value="aa-tRNA-synth_II"/>
</dbReference>
<feature type="binding site" evidence="8">
    <location>
        <position position="346"/>
    </location>
    <ligand>
        <name>L-serine</name>
        <dbReference type="ChEBI" id="CHEBI:33384"/>
    </ligand>
</feature>
<dbReference type="Pfam" id="PF00587">
    <property type="entry name" value="tRNA-synt_2b"/>
    <property type="match status" value="1"/>
</dbReference>
<dbReference type="Gene3D" id="1.10.287.40">
    <property type="entry name" value="Serine-tRNA synthetase, tRNA binding domain"/>
    <property type="match status" value="1"/>
</dbReference>
<keyword evidence="13" id="KW-1185">Reference proteome</keyword>
<evidence type="ECO:0000256" key="9">
    <source>
        <dbReference type="PIRSR" id="PIRSR001529-2"/>
    </source>
</evidence>